<feature type="coiled-coil region" evidence="1">
    <location>
        <begin position="849"/>
        <end position="876"/>
    </location>
</feature>
<protein>
    <submittedName>
        <fullName evidence="2">Uncharacterized protein</fullName>
    </submittedName>
</protein>
<gene>
    <name evidence="2" type="ORF">g.40254</name>
</gene>
<evidence type="ECO:0000313" key="2">
    <source>
        <dbReference type="EMBL" id="JAT15962.1"/>
    </source>
</evidence>
<accession>A0A1B6KWY0</accession>
<feature type="coiled-coil region" evidence="1">
    <location>
        <begin position="653"/>
        <end position="687"/>
    </location>
</feature>
<reference evidence="2" key="1">
    <citation type="submission" date="2015-11" db="EMBL/GenBank/DDBJ databases">
        <title>De novo transcriptome assembly of four potential Pierce s Disease insect vectors from Arizona vineyards.</title>
        <authorList>
            <person name="Tassone E.E."/>
        </authorList>
    </citation>
    <scope>NUCLEOTIDE SEQUENCE</scope>
</reference>
<dbReference type="EMBL" id="GEBQ01024015">
    <property type="protein sequence ID" value="JAT15962.1"/>
    <property type="molecule type" value="Transcribed_RNA"/>
</dbReference>
<keyword evidence="1" id="KW-0175">Coiled coil</keyword>
<name>A0A1B6KWY0_9HEMI</name>
<evidence type="ECO:0000256" key="1">
    <source>
        <dbReference type="SAM" id="Coils"/>
    </source>
</evidence>
<dbReference type="AlphaFoldDB" id="A0A1B6KWY0"/>
<feature type="non-terminal residue" evidence="2">
    <location>
        <position position="1"/>
    </location>
</feature>
<proteinExistence type="predicted"/>
<dbReference type="PANTHER" id="PTHR23159">
    <property type="entry name" value="CENTROSOMAL PROTEIN 2"/>
    <property type="match status" value="1"/>
</dbReference>
<organism evidence="2">
    <name type="scientific">Graphocephala atropunctata</name>
    <dbReference type="NCBI Taxonomy" id="36148"/>
    <lineage>
        <taxon>Eukaryota</taxon>
        <taxon>Metazoa</taxon>
        <taxon>Ecdysozoa</taxon>
        <taxon>Arthropoda</taxon>
        <taxon>Hexapoda</taxon>
        <taxon>Insecta</taxon>
        <taxon>Pterygota</taxon>
        <taxon>Neoptera</taxon>
        <taxon>Paraneoptera</taxon>
        <taxon>Hemiptera</taxon>
        <taxon>Auchenorrhyncha</taxon>
        <taxon>Membracoidea</taxon>
        <taxon>Cicadellidae</taxon>
        <taxon>Cicadellinae</taxon>
        <taxon>Cicadellini</taxon>
        <taxon>Graphocephala</taxon>
    </lineage>
</organism>
<feature type="coiled-coil region" evidence="1">
    <location>
        <begin position="147"/>
        <end position="188"/>
    </location>
</feature>
<dbReference type="PANTHER" id="PTHR23159:SF31">
    <property type="entry name" value="CENTROSOME-ASSOCIATED PROTEIN CEP250 ISOFORM X1"/>
    <property type="match status" value="1"/>
</dbReference>
<feature type="coiled-coil region" evidence="1">
    <location>
        <begin position="361"/>
        <end position="395"/>
    </location>
</feature>
<sequence>TLKLQTKELEEQLITPVLSGGHTVDDTMSDKESNINEKSENDISDFINFDLSENQSKTRCSESTTAHETKLPLEMSEINIQNSMELKVNIVDVEREVLFILNELQNVISQNGCDDSGEAFITYKDLKLQKFNIFTNPHTLTEIVQVHDKIIENIQLFQQEKKQLQQNLEQCKRIVAKLEDEKSFFQETVVNLDNVLSVSEAKSSQKCTGNCIEELNMLKEQIALEITSLNSRENKESLICDSSNEIFTKLMHNFIKKGREMQLNLQEQSKVDLQKMNAKLNEFNSKIISQESWIRELEKENEELSKDLAVKKKSEDDLLQVQKTLNKEFKCKTNETSYLENKISDLTFANKKLKAEIVESAEAHKVATKQLQKKVDELYQEVNGQSSLIVNLERKLTSEKQIFDIENDKPRREMATQTTCIMKLDIVKGSNPECSCPSLRMNDAEHHLSEFPQDNKSPHAQACLRDQFKKETLLLKDIFNCNTNDVEFSEQLNSCSNQFLVLKDVLGLFTNKILEIETCQDNSLYLFKSFIESKTERFGNFEKTINQIYETFCSDDKKSEAKSCSVNENSFDCDTKNLFKLELELVREDCLTLTNRSEKFQRNANSFLSVLQNLTHKFQTIENEITRTVQLVEELHKSVETEQLNNTKLKTQLKIKSKQMHSLKKNIVHLQNKVDDLQSQSANTLRELTRLDINMPVNNNNISVTINHLNTLLKEHSEYKSLVTCMAGDIDFFSNQYDLMRHYVESIERKLLLDLEEKGNVMSQFETLNVQLETANQQLNEANVFFHKLTSKLPIKISNPNQAIEVINGICSDYNSLKRIEVDYAKEIETRDEKLSKLLEEQKSLNVVNSSLKSEITKYEDNIRNLRSELRSVRLQNHKRCP</sequence>